<evidence type="ECO:0000313" key="2">
    <source>
        <dbReference type="EMBL" id="WDH81865.1"/>
    </source>
</evidence>
<dbReference type="EMBL" id="CP118101">
    <property type="protein sequence ID" value="WDH81865.1"/>
    <property type="molecule type" value="Genomic_DNA"/>
</dbReference>
<feature type="domain" description="DUF4340" evidence="1">
    <location>
        <begin position="69"/>
        <end position="239"/>
    </location>
</feature>
<dbReference type="AlphaFoldDB" id="A0AAX3MW95"/>
<proteinExistence type="predicted"/>
<dbReference type="EMBL" id="CP118108">
    <property type="protein sequence ID" value="WDI01594.1"/>
    <property type="molecule type" value="Genomic_DNA"/>
</dbReference>
<reference evidence="2 5" key="1">
    <citation type="submission" date="2023-02" db="EMBL/GenBank/DDBJ databases">
        <title>Pathogen: clinical or host-associated sample.</title>
        <authorList>
            <person name="Hergert J."/>
            <person name="Casey R."/>
            <person name="Wagner J."/>
            <person name="Young E.L."/>
            <person name="Oakeson K.F."/>
        </authorList>
    </citation>
    <scope>NUCLEOTIDE SEQUENCE</scope>
    <source>
        <strain evidence="3 5">2022CK-00829</strain>
        <strain evidence="2">2022CK-00830</strain>
    </source>
</reference>
<dbReference type="InterPro" id="IPR025641">
    <property type="entry name" value="DUF4340"/>
</dbReference>
<name>A0AAX3MW95_9BACL</name>
<dbReference type="Proteomes" id="UP001220962">
    <property type="component" value="Chromosome"/>
</dbReference>
<accession>A0AAX3MW95</accession>
<dbReference type="Proteomes" id="UP001221519">
    <property type="component" value="Chromosome"/>
</dbReference>
<dbReference type="RefSeq" id="WP_205054944.1">
    <property type="nucleotide sequence ID" value="NZ_CP118101.1"/>
</dbReference>
<evidence type="ECO:0000313" key="5">
    <source>
        <dbReference type="Proteomes" id="UP001221519"/>
    </source>
</evidence>
<evidence type="ECO:0000313" key="3">
    <source>
        <dbReference type="EMBL" id="WDI01594.1"/>
    </source>
</evidence>
<gene>
    <name evidence="2" type="ORF">PUW23_20575</name>
    <name evidence="3" type="ORF">PUW25_20465</name>
</gene>
<evidence type="ECO:0000313" key="4">
    <source>
        <dbReference type="Proteomes" id="UP001220962"/>
    </source>
</evidence>
<protein>
    <submittedName>
        <fullName evidence="2">DUF4340 domain-containing protein</fullName>
    </submittedName>
</protein>
<sequence length="314" mass="34436">MKKFIPTLLLLVILAGGWIFAHSQNYFKEEPEAARKLIDTSSFDPSAIEKFSVINGGEEVQLTKEQGGWVMTEPEAYPVNSYAVDNWLEALRAAEITKVIENEPTDIEKYGLDLAGDGIVMTAQDGTEFTLAVGHMLPTGEDNYVQVDGSLVAAVSEAEVSSLMLTPLQFMDTTPFEWDNDQLVSLEWEGEDSTWMLNRTTDEENSWTMNGKSVELAGADSLMNLTKNTATDQVLKPLDADQAQIAFTLTAAFKDGSNSVYQGWTESSEPGVIFVKTAEDSLSYVLASDAVQEIKDRAEELLSSGTEVNDADTE</sequence>
<keyword evidence="5" id="KW-1185">Reference proteome</keyword>
<dbReference type="Pfam" id="PF14238">
    <property type="entry name" value="DUF4340"/>
    <property type="match status" value="1"/>
</dbReference>
<evidence type="ECO:0000259" key="1">
    <source>
        <dbReference type="Pfam" id="PF14238"/>
    </source>
</evidence>
<organism evidence="2 4">
    <name type="scientific">Paenibacillus urinalis</name>
    <dbReference type="NCBI Taxonomy" id="521520"/>
    <lineage>
        <taxon>Bacteria</taxon>
        <taxon>Bacillati</taxon>
        <taxon>Bacillota</taxon>
        <taxon>Bacilli</taxon>
        <taxon>Bacillales</taxon>
        <taxon>Paenibacillaceae</taxon>
        <taxon>Paenibacillus</taxon>
    </lineage>
</organism>